<dbReference type="InterPro" id="IPR007016">
    <property type="entry name" value="O-antigen_ligase-rel_domated"/>
</dbReference>
<dbReference type="PANTHER" id="PTHR37422">
    <property type="entry name" value="TEICHURONIC ACID BIOSYNTHESIS PROTEIN TUAE"/>
    <property type="match status" value="1"/>
</dbReference>
<protein>
    <submittedName>
        <fullName evidence="7">O-antigen polymerase</fullName>
    </submittedName>
</protein>
<dbReference type="Pfam" id="PF04932">
    <property type="entry name" value="Wzy_C"/>
    <property type="match status" value="1"/>
</dbReference>
<dbReference type="InterPro" id="IPR051533">
    <property type="entry name" value="WaaL-like"/>
</dbReference>
<accession>A0ABQ6ZK73</accession>
<dbReference type="Proteomes" id="UP000781710">
    <property type="component" value="Unassembled WGS sequence"/>
</dbReference>
<name>A0ABQ6ZK73_9GAMM</name>
<reference evidence="7 8" key="1">
    <citation type="submission" date="2017-10" db="EMBL/GenBank/DDBJ databases">
        <title>Whole genome sequencing of members of genus Pseudoxanthomonas.</title>
        <authorList>
            <person name="Kumar S."/>
            <person name="Bansal K."/>
            <person name="Kaur A."/>
            <person name="Patil P."/>
            <person name="Sharma S."/>
            <person name="Patil P.B."/>
        </authorList>
    </citation>
    <scope>NUCLEOTIDE SEQUENCE [LARGE SCALE GENOMIC DNA]</scope>
    <source>
        <strain evidence="7 8">DSM 17109</strain>
    </source>
</reference>
<comment type="subcellular location">
    <subcellularLocation>
        <location evidence="1">Membrane</location>
        <topology evidence="1">Multi-pass membrane protein</topology>
    </subcellularLocation>
</comment>
<feature type="transmembrane region" description="Helical" evidence="5">
    <location>
        <begin position="57"/>
        <end position="76"/>
    </location>
</feature>
<proteinExistence type="predicted"/>
<gene>
    <name evidence="7" type="ORF">CSC78_03335</name>
</gene>
<feature type="transmembrane region" description="Helical" evidence="5">
    <location>
        <begin position="368"/>
        <end position="387"/>
    </location>
</feature>
<keyword evidence="3 5" id="KW-1133">Transmembrane helix</keyword>
<keyword evidence="8" id="KW-1185">Reference proteome</keyword>
<comment type="caution">
    <text evidence="7">The sequence shown here is derived from an EMBL/GenBank/DDBJ whole genome shotgun (WGS) entry which is preliminary data.</text>
</comment>
<keyword evidence="2 5" id="KW-0812">Transmembrane</keyword>
<evidence type="ECO:0000256" key="2">
    <source>
        <dbReference type="ARBA" id="ARBA00022692"/>
    </source>
</evidence>
<feature type="transmembrane region" description="Helical" evidence="5">
    <location>
        <begin position="145"/>
        <end position="171"/>
    </location>
</feature>
<dbReference type="PANTHER" id="PTHR37422:SF23">
    <property type="entry name" value="TEICHURONIC ACID BIOSYNTHESIS PROTEIN TUAE"/>
    <property type="match status" value="1"/>
</dbReference>
<feature type="transmembrane region" description="Helical" evidence="5">
    <location>
        <begin position="342"/>
        <end position="361"/>
    </location>
</feature>
<evidence type="ECO:0000256" key="4">
    <source>
        <dbReference type="ARBA" id="ARBA00023136"/>
    </source>
</evidence>
<keyword evidence="4 5" id="KW-0472">Membrane</keyword>
<feature type="transmembrane region" description="Helical" evidence="5">
    <location>
        <begin position="108"/>
        <end position="125"/>
    </location>
</feature>
<evidence type="ECO:0000313" key="8">
    <source>
        <dbReference type="Proteomes" id="UP000781710"/>
    </source>
</evidence>
<evidence type="ECO:0000256" key="5">
    <source>
        <dbReference type="SAM" id="Phobius"/>
    </source>
</evidence>
<evidence type="ECO:0000256" key="3">
    <source>
        <dbReference type="ARBA" id="ARBA00022989"/>
    </source>
</evidence>
<evidence type="ECO:0000259" key="6">
    <source>
        <dbReference type="Pfam" id="PF04932"/>
    </source>
</evidence>
<feature type="transmembrane region" description="Helical" evidence="5">
    <location>
        <begin position="399"/>
        <end position="421"/>
    </location>
</feature>
<evidence type="ECO:0000313" key="7">
    <source>
        <dbReference type="EMBL" id="KAF1726598.1"/>
    </source>
</evidence>
<sequence length="424" mass="47180">MMMFVFVLIYLMLVLLRPQDYPQMADLGIPILPMAMVSALGAWVFSREKRFNAPQYLLLPMFHLVLCLSLLAIGWMEGAVGAFLYFLPCLVSFFLLANAVNTPAYTRTIMTVIVLCAFVMAAHGWEQAATGVGWTGQTTVEDGRIQYVGIFSDPNDLGMLFVISLPMAAYLGSRGGLLGLRRLFWYCGCLLLFYGIYLTNSRGSFLAVVAMTAVYIWIQRGAIWAAMLGAGAMVVLRMMPSRLDELNVQESSASGRIDAWYEGMQMFITHPVLGVGAGQFTQYHYLTAHNSIILVLAETGIIGFSLWFTFVGYGFWMMYRIVRFEPEFEDEDDIVEWQEARAMALVLLVAQAGFFAAAFFLSRSYVILLYLLAALVVAHHSNVLARFPALGELRLGNHLVRWAVLTAGAVVGFYVVLKVLLAMG</sequence>
<feature type="transmembrane region" description="Helical" evidence="5">
    <location>
        <begin position="183"/>
        <end position="199"/>
    </location>
</feature>
<dbReference type="RefSeq" id="WP_162336503.1">
    <property type="nucleotide sequence ID" value="NZ_JBHSRQ010000016.1"/>
</dbReference>
<feature type="transmembrane region" description="Helical" evidence="5">
    <location>
        <begin position="292"/>
        <end position="322"/>
    </location>
</feature>
<organism evidence="7 8">
    <name type="scientific">Pseudoxanthomonas japonensis</name>
    <dbReference type="NCBI Taxonomy" id="69284"/>
    <lineage>
        <taxon>Bacteria</taxon>
        <taxon>Pseudomonadati</taxon>
        <taxon>Pseudomonadota</taxon>
        <taxon>Gammaproteobacteria</taxon>
        <taxon>Lysobacterales</taxon>
        <taxon>Lysobacteraceae</taxon>
        <taxon>Pseudoxanthomonas</taxon>
    </lineage>
</organism>
<feature type="transmembrane region" description="Helical" evidence="5">
    <location>
        <begin position="28"/>
        <end position="45"/>
    </location>
</feature>
<dbReference type="EMBL" id="PDWW01000003">
    <property type="protein sequence ID" value="KAF1726598.1"/>
    <property type="molecule type" value="Genomic_DNA"/>
</dbReference>
<evidence type="ECO:0000256" key="1">
    <source>
        <dbReference type="ARBA" id="ARBA00004141"/>
    </source>
</evidence>
<feature type="domain" description="O-antigen ligase-related" evidence="6">
    <location>
        <begin position="188"/>
        <end position="308"/>
    </location>
</feature>
<feature type="transmembrane region" description="Helical" evidence="5">
    <location>
        <begin position="82"/>
        <end position="101"/>
    </location>
</feature>
<feature type="transmembrane region" description="Helical" evidence="5">
    <location>
        <begin position="205"/>
        <end position="236"/>
    </location>
</feature>